<dbReference type="RefSeq" id="WP_086086091.1">
    <property type="nucleotide sequence ID" value="NZ_CP021112.1"/>
</dbReference>
<dbReference type="AlphaFoldDB" id="A0A1W6ZKA0"/>
<dbReference type="InterPro" id="IPR032466">
    <property type="entry name" value="Metal_Hydrolase"/>
</dbReference>
<keyword evidence="4 5" id="KW-0119">Carbohydrate metabolism</keyword>
<dbReference type="Pfam" id="PF01979">
    <property type="entry name" value="Amidohydro_1"/>
    <property type="match status" value="1"/>
</dbReference>
<dbReference type="GO" id="GO:0046872">
    <property type="term" value="F:metal ion binding"/>
    <property type="evidence" value="ECO:0007669"/>
    <property type="project" value="UniProtKB-KW"/>
</dbReference>
<feature type="binding site" evidence="8">
    <location>
        <position position="139"/>
    </location>
    <ligand>
        <name>Zn(2+)</name>
        <dbReference type="ChEBI" id="CHEBI:29105"/>
    </ligand>
</feature>
<gene>
    <name evidence="10" type="ORF">CAK95_00765</name>
</gene>
<feature type="binding site" evidence="7">
    <location>
        <begin position="228"/>
        <end position="229"/>
    </location>
    <ligand>
        <name>substrate</name>
    </ligand>
</feature>
<dbReference type="EMBL" id="CP021112">
    <property type="protein sequence ID" value="ARP97771.1"/>
    <property type="molecule type" value="Genomic_DNA"/>
</dbReference>
<dbReference type="InterPro" id="IPR011059">
    <property type="entry name" value="Metal-dep_hydrolase_composite"/>
</dbReference>
<evidence type="ECO:0000256" key="7">
    <source>
        <dbReference type="PIRSR" id="PIRSR038994-2"/>
    </source>
</evidence>
<dbReference type="InterPro" id="IPR006680">
    <property type="entry name" value="Amidohydro-rel"/>
</dbReference>
<evidence type="ECO:0000313" key="11">
    <source>
        <dbReference type="Proteomes" id="UP000194137"/>
    </source>
</evidence>
<evidence type="ECO:0000256" key="3">
    <source>
        <dbReference type="ARBA" id="ARBA00022801"/>
    </source>
</evidence>
<comment type="cofactor">
    <cofactor evidence="8">
        <name>a divalent metal cation</name>
        <dbReference type="ChEBI" id="CHEBI:60240"/>
    </cofactor>
    <text evidence="8">Binds 1 divalent metal cation per subunit.</text>
</comment>
<dbReference type="Gene3D" id="3.20.20.140">
    <property type="entry name" value="Metal-dependent hydrolases"/>
    <property type="match status" value="1"/>
</dbReference>
<feature type="binding site" evidence="7">
    <location>
        <position position="260"/>
    </location>
    <ligand>
        <name>substrate</name>
    </ligand>
</feature>
<dbReference type="PANTHER" id="PTHR11113:SF14">
    <property type="entry name" value="N-ACETYLGLUCOSAMINE-6-PHOSPHATE DEACETYLASE"/>
    <property type="match status" value="1"/>
</dbReference>
<evidence type="ECO:0000256" key="4">
    <source>
        <dbReference type="ARBA" id="ARBA00023277"/>
    </source>
</evidence>
<feature type="active site" description="Proton donor/acceptor" evidence="6">
    <location>
        <position position="283"/>
    </location>
</feature>
<keyword evidence="11" id="KW-1185">Reference proteome</keyword>
<keyword evidence="3 5" id="KW-0378">Hydrolase</keyword>
<dbReference type="CDD" id="cd00854">
    <property type="entry name" value="NagA"/>
    <property type="match status" value="1"/>
</dbReference>
<dbReference type="SUPFAM" id="SSF51556">
    <property type="entry name" value="Metallo-dependent hydrolases"/>
    <property type="match status" value="1"/>
</dbReference>
<evidence type="ECO:0000256" key="8">
    <source>
        <dbReference type="PIRSR" id="PIRSR038994-3"/>
    </source>
</evidence>
<feature type="binding site" evidence="8">
    <location>
        <position position="225"/>
    </location>
    <ligand>
        <name>Zn(2+)</name>
        <dbReference type="ChEBI" id="CHEBI:29105"/>
    </ligand>
</feature>
<dbReference type="Gene3D" id="2.30.40.10">
    <property type="entry name" value="Urease, subunit C, domain 1"/>
    <property type="match status" value="1"/>
</dbReference>
<dbReference type="GO" id="GO:0006046">
    <property type="term" value="P:N-acetylglucosamine catabolic process"/>
    <property type="evidence" value="ECO:0007669"/>
    <property type="project" value="TreeGrafter"/>
</dbReference>
<feature type="domain" description="Amidohydrolase-related" evidence="9">
    <location>
        <begin position="64"/>
        <end position="386"/>
    </location>
</feature>
<dbReference type="PIRSF" id="PIRSF038994">
    <property type="entry name" value="NagA"/>
    <property type="match status" value="1"/>
</dbReference>
<dbReference type="InterPro" id="IPR003764">
    <property type="entry name" value="GlcNAc_6-P_deAcase"/>
</dbReference>
<evidence type="ECO:0000256" key="5">
    <source>
        <dbReference type="PIRNR" id="PIRNR038994"/>
    </source>
</evidence>
<dbReference type="GO" id="GO:0008448">
    <property type="term" value="F:N-acetylglucosamine-6-phosphate deacetylase activity"/>
    <property type="evidence" value="ECO:0007669"/>
    <property type="project" value="InterPro"/>
</dbReference>
<sequence>MEQGKEPLSQKCAHAIVADRIFDGERWHGPAAILINDGCIHAVVTTADVPAEWPQRRLPPDTFLAPGFIDLQVNGGGGVLLNDNPTPDAMRAIARAHRRFGTTSCLPTMITDQRPRIQAAITAAREAAGRDGVLGIHLEGPFISPGRPGIHRPDYIQHASMDDLEWLAGLRAAGCSLITLAPECVPPGFIKALADLGVRIAVGHSEATAEQTARAIDEGLTGVTHLYNAMPPMKGREPGIVGMALADPRLIASLIADGLHVDPIAIRAAFAAKGADGIALVTDAMPTVGASADHFQLMGRTITLHGQRLASENGTLAGAHLDMASAVRNAVELTGITLEDALRAASLTPARFLGVDNERGMLKPGARTDIVALTSRFDVIATWVGGVFEAGGHTQ</sequence>
<dbReference type="SUPFAM" id="SSF51338">
    <property type="entry name" value="Composite domain of metallo-dependent hydrolases"/>
    <property type="match status" value="1"/>
</dbReference>
<proteinExistence type="inferred from homology"/>
<evidence type="ECO:0000256" key="1">
    <source>
        <dbReference type="ARBA" id="ARBA00010716"/>
    </source>
</evidence>
<feature type="binding site" evidence="7">
    <location>
        <begin position="316"/>
        <end position="318"/>
    </location>
    <ligand>
        <name>substrate</name>
    </ligand>
</feature>
<feature type="binding site" evidence="7">
    <location>
        <position position="236"/>
    </location>
    <ligand>
        <name>substrate</name>
    </ligand>
</feature>
<protein>
    <submittedName>
        <fullName evidence="10">N-acetylglucosamine-6-phosphate deacetylase</fullName>
    </submittedName>
</protein>
<dbReference type="PANTHER" id="PTHR11113">
    <property type="entry name" value="N-ACETYLGLUCOSAMINE-6-PHOSPHATE DEACETYLASE"/>
    <property type="match status" value="1"/>
</dbReference>
<comment type="similarity">
    <text evidence="1 5">Belongs to the metallo-dependent hydrolases superfamily. NagA family.</text>
</comment>
<evidence type="ECO:0000256" key="2">
    <source>
        <dbReference type="ARBA" id="ARBA00022723"/>
    </source>
</evidence>
<evidence type="ECO:0000313" key="10">
    <source>
        <dbReference type="EMBL" id="ARP97771.1"/>
    </source>
</evidence>
<evidence type="ECO:0000256" key="6">
    <source>
        <dbReference type="PIRSR" id="PIRSR038994-1"/>
    </source>
</evidence>
<organism evidence="10 11">
    <name type="scientific">Pseudorhodoplanes sinuspersici</name>
    <dbReference type="NCBI Taxonomy" id="1235591"/>
    <lineage>
        <taxon>Bacteria</taxon>
        <taxon>Pseudomonadati</taxon>
        <taxon>Pseudomonadota</taxon>
        <taxon>Alphaproteobacteria</taxon>
        <taxon>Hyphomicrobiales</taxon>
        <taxon>Pseudorhodoplanes</taxon>
    </lineage>
</organism>
<dbReference type="KEGG" id="psin:CAK95_00765"/>
<reference evidence="10 11" key="1">
    <citation type="submission" date="2017-05" db="EMBL/GenBank/DDBJ databases">
        <title>Full genome sequence of Pseudorhodoplanes sinuspersici.</title>
        <authorList>
            <person name="Dastgheib S.M.M."/>
            <person name="Shavandi M."/>
            <person name="Tirandaz H."/>
        </authorList>
    </citation>
    <scope>NUCLEOTIDE SEQUENCE [LARGE SCALE GENOMIC DNA]</scope>
    <source>
        <strain evidence="10 11">RIPI110</strain>
    </source>
</reference>
<feature type="binding site" evidence="7">
    <location>
        <position position="150"/>
    </location>
    <ligand>
        <name>substrate</name>
    </ligand>
</feature>
<feature type="binding site" evidence="8">
    <location>
        <position position="204"/>
    </location>
    <ligand>
        <name>Zn(2+)</name>
        <dbReference type="ChEBI" id="CHEBI:29105"/>
    </ligand>
</feature>
<dbReference type="FunFam" id="3.20.20.140:FF:000004">
    <property type="entry name" value="N-acetylglucosamine-6-phosphate deacetylase"/>
    <property type="match status" value="1"/>
</dbReference>
<dbReference type="NCBIfam" id="TIGR00221">
    <property type="entry name" value="nagA"/>
    <property type="match status" value="1"/>
</dbReference>
<keyword evidence="2 8" id="KW-0479">Metal-binding</keyword>
<dbReference type="OrthoDB" id="9776488at2"/>
<dbReference type="Proteomes" id="UP000194137">
    <property type="component" value="Chromosome"/>
</dbReference>
<accession>A0A1W6ZKA0</accession>
<evidence type="ECO:0000259" key="9">
    <source>
        <dbReference type="Pfam" id="PF01979"/>
    </source>
</evidence>
<name>A0A1W6ZKA0_9HYPH</name>
<dbReference type="STRING" id="1235591.CAK95_00765"/>